<dbReference type="SMART" id="SM00054">
    <property type="entry name" value="EFh"/>
    <property type="match status" value="2"/>
</dbReference>
<dbReference type="AlphaFoldDB" id="A0A9N8EMT1"/>
<dbReference type="InterPro" id="IPR018247">
    <property type="entry name" value="EF_Hand_1_Ca_BS"/>
</dbReference>
<feature type="domain" description="EF-hand" evidence="6">
    <location>
        <begin position="567"/>
        <end position="599"/>
    </location>
</feature>
<evidence type="ECO:0000256" key="3">
    <source>
        <dbReference type="ARBA" id="ARBA00022837"/>
    </source>
</evidence>
<feature type="transmembrane region" description="Helical" evidence="4">
    <location>
        <begin position="325"/>
        <end position="344"/>
    </location>
</feature>
<keyword evidence="3" id="KW-0106">Calcium</keyword>
<dbReference type="GO" id="GO:0005509">
    <property type="term" value="F:calcium ion binding"/>
    <property type="evidence" value="ECO:0007669"/>
    <property type="project" value="InterPro"/>
</dbReference>
<gene>
    <name evidence="7" type="ORF">SEMRO_1247_G255910.1</name>
</gene>
<keyword evidence="1" id="KW-0479">Metal-binding</keyword>
<evidence type="ECO:0000256" key="4">
    <source>
        <dbReference type="SAM" id="Phobius"/>
    </source>
</evidence>
<evidence type="ECO:0000259" key="6">
    <source>
        <dbReference type="PROSITE" id="PS50222"/>
    </source>
</evidence>
<keyword evidence="8" id="KW-1185">Reference proteome</keyword>
<keyword evidence="4" id="KW-1133">Transmembrane helix</keyword>
<evidence type="ECO:0000313" key="7">
    <source>
        <dbReference type="EMBL" id="CAB9521909.1"/>
    </source>
</evidence>
<dbReference type="Pfam" id="PF13499">
    <property type="entry name" value="EF-hand_7"/>
    <property type="match status" value="1"/>
</dbReference>
<evidence type="ECO:0000256" key="5">
    <source>
        <dbReference type="SAM" id="SignalP"/>
    </source>
</evidence>
<proteinExistence type="predicted"/>
<dbReference type="InterPro" id="IPR002048">
    <property type="entry name" value="EF_hand_dom"/>
</dbReference>
<dbReference type="Gene3D" id="1.10.238.10">
    <property type="entry name" value="EF-hand"/>
    <property type="match status" value="1"/>
</dbReference>
<reference evidence="7" key="1">
    <citation type="submission" date="2020-06" db="EMBL/GenBank/DDBJ databases">
        <authorList>
            <consortium name="Plant Systems Biology data submission"/>
        </authorList>
    </citation>
    <scope>NUCLEOTIDE SEQUENCE</scope>
    <source>
        <strain evidence="7">D6</strain>
    </source>
</reference>
<dbReference type="Proteomes" id="UP001153069">
    <property type="component" value="Unassembled WGS sequence"/>
</dbReference>
<keyword evidence="4" id="KW-0472">Membrane</keyword>
<dbReference type="InterPro" id="IPR011992">
    <property type="entry name" value="EF-hand-dom_pair"/>
</dbReference>
<evidence type="ECO:0000256" key="2">
    <source>
        <dbReference type="ARBA" id="ARBA00022737"/>
    </source>
</evidence>
<accession>A0A9N8EMT1</accession>
<feature type="transmembrane region" description="Helical" evidence="4">
    <location>
        <begin position="433"/>
        <end position="453"/>
    </location>
</feature>
<dbReference type="PROSITE" id="PS00018">
    <property type="entry name" value="EF_HAND_1"/>
    <property type="match status" value="2"/>
</dbReference>
<keyword evidence="4" id="KW-0812">Transmembrane</keyword>
<name>A0A9N8EMT1_9STRA</name>
<dbReference type="PANTHER" id="PTHR10891">
    <property type="entry name" value="EF-HAND CALCIUM-BINDING DOMAIN CONTAINING PROTEIN"/>
    <property type="match status" value="1"/>
</dbReference>
<feature type="domain" description="EF-hand" evidence="6">
    <location>
        <begin position="531"/>
        <end position="566"/>
    </location>
</feature>
<feature type="signal peptide" evidence="5">
    <location>
        <begin position="1"/>
        <end position="26"/>
    </location>
</feature>
<dbReference type="FunFam" id="1.10.238.10:FF:000034">
    <property type="entry name" value="Calmodulin"/>
    <property type="match status" value="1"/>
</dbReference>
<keyword evidence="5" id="KW-0732">Signal</keyword>
<dbReference type="PROSITE" id="PS50222">
    <property type="entry name" value="EF_HAND_2"/>
    <property type="match status" value="2"/>
</dbReference>
<dbReference type="InterPro" id="IPR039647">
    <property type="entry name" value="EF_hand_pair_protein_CML-like"/>
</dbReference>
<evidence type="ECO:0000313" key="8">
    <source>
        <dbReference type="Proteomes" id="UP001153069"/>
    </source>
</evidence>
<feature type="transmembrane region" description="Helical" evidence="4">
    <location>
        <begin position="401"/>
        <end position="421"/>
    </location>
</feature>
<dbReference type="SUPFAM" id="SSF47473">
    <property type="entry name" value="EF-hand"/>
    <property type="match status" value="1"/>
</dbReference>
<protein>
    <submittedName>
        <fullName evidence="7">Calmodulin-like protein</fullName>
    </submittedName>
</protein>
<keyword evidence="2" id="KW-0677">Repeat</keyword>
<dbReference type="EMBL" id="CAICTM010001245">
    <property type="protein sequence ID" value="CAB9521909.1"/>
    <property type="molecule type" value="Genomic_DNA"/>
</dbReference>
<comment type="caution">
    <text evidence="7">The sequence shown here is derived from an EMBL/GenBank/DDBJ whole genome shotgun (WGS) entry which is preliminary data.</text>
</comment>
<dbReference type="OrthoDB" id="197739at2759"/>
<evidence type="ECO:0000256" key="1">
    <source>
        <dbReference type="ARBA" id="ARBA00022723"/>
    </source>
</evidence>
<sequence>MLMKPSFFWYFLTTILLILLPEKSGALPISLVTSNTAVEIVQNIASAVAAPPKRNGKRVRSRRRFDDDDIFRVEGIGGSVMTNGKEEAALSGALEPVGQANLLAPLQEDDDNPKEQVWTALSRLESNMEMLDELAGQKSQLNTLEATILAGCIAAAASGPLIGGSLTEFVAPSAAALCAAIGVGAEYVGKTAVADGKELAAISLQCAAEAEAILAQAERSKAITPLCVGIGATSATCSLVIPAVLEASGLLYSAPGVRELYLLCPVAAVLSAAIGGLASQEVRQFSRAAIGVGNRRFARSGSVGRTWLSAGQQIARKSETGRKKLTTFTLSVIPAPLVGVLMPGSLATKTIIVCAFAAAESAYFLAETEYTLSRATDAVALKSRSAAVCDTYANQATRSAAILPFTSALSALCAATTAAIVELPFFEASTSALITAGQVVGISFFPTCAALLAGAASVSKARCEVDTEAAMEAASTLALEYEENSKLSPVLKPIQATSELISLTLGNSMGKPVRRFWRRLGLILRIPRRWFFRSSLRRAFRIFDSDRDGLLSVSEIRRCVNKLGVSLSEDEVSDMVRDYDQDGDNKINYDEFVKMMMSR</sequence>
<organism evidence="7 8">
    <name type="scientific">Seminavis robusta</name>
    <dbReference type="NCBI Taxonomy" id="568900"/>
    <lineage>
        <taxon>Eukaryota</taxon>
        <taxon>Sar</taxon>
        <taxon>Stramenopiles</taxon>
        <taxon>Ochrophyta</taxon>
        <taxon>Bacillariophyta</taxon>
        <taxon>Bacillariophyceae</taxon>
        <taxon>Bacillariophycidae</taxon>
        <taxon>Naviculales</taxon>
        <taxon>Naviculaceae</taxon>
        <taxon>Seminavis</taxon>
    </lineage>
</organism>
<dbReference type="CDD" id="cd00051">
    <property type="entry name" value="EFh"/>
    <property type="match status" value="1"/>
</dbReference>
<feature type="chain" id="PRO_5040374816" evidence="5">
    <location>
        <begin position="27"/>
        <end position="599"/>
    </location>
</feature>